<dbReference type="SUPFAM" id="SSF46785">
    <property type="entry name" value="Winged helix' DNA-binding domain"/>
    <property type="match status" value="1"/>
</dbReference>
<comment type="caution">
    <text evidence="1">The sequence shown here is derived from an EMBL/GenBank/DDBJ whole genome shotgun (WGS) entry which is preliminary data.</text>
</comment>
<evidence type="ECO:0000313" key="1">
    <source>
        <dbReference type="EMBL" id="MZR30531.1"/>
    </source>
</evidence>
<reference evidence="1 2" key="1">
    <citation type="submission" date="2019-12" db="EMBL/GenBank/DDBJ databases">
        <title>Snethiella sp. nov. sp. isolated from sea sand.</title>
        <authorList>
            <person name="Kim J."/>
            <person name="Jeong S.E."/>
            <person name="Jung H.S."/>
            <person name="Jeon C.O."/>
        </authorList>
    </citation>
    <scope>NUCLEOTIDE SEQUENCE [LARGE SCALE GENOMIC DNA]</scope>
    <source>
        <strain evidence="1 2">DP05</strain>
    </source>
</reference>
<dbReference type="AlphaFoldDB" id="A0A6L8W624"/>
<dbReference type="Proteomes" id="UP000476030">
    <property type="component" value="Unassembled WGS sequence"/>
</dbReference>
<accession>A0A6L8W624</accession>
<organism evidence="1 2">
    <name type="scientific">Sneathiella litorea</name>
    <dbReference type="NCBI Taxonomy" id="2606216"/>
    <lineage>
        <taxon>Bacteria</taxon>
        <taxon>Pseudomonadati</taxon>
        <taxon>Pseudomonadota</taxon>
        <taxon>Alphaproteobacteria</taxon>
        <taxon>Sneathiellales</taxon>
        <taxon>Sneathiellaceae</taxon>
        <taxon>Sneathiella</taxon>
    </lineage>
</organism>
<gene>
    <name evidence="1" type="ORF">GQE98_07775</name>
</gene>
<name>A0A6L8W624_9PROT</name>
<dbReference type="Pfam" id="PF11625">
    <property type="entry name" value="DUF3253"/>
    <property type="match status" value="1"/>
</dbReference>
<proteinExistence type="predicted"/>
<sequence>MTDDTNNGENTKAEDDPVVDYILRAVASGRDVAPQEIAQAIANDRAKPSAPKDVWRKYMTVVRQQAIHLAREGRLLIIRKGEIADPNDFKGLYKLRKAASDQ</sequence>
<dbReference type="EMBL" id="WTUW01000002">
    <property type="protein sequence ID" value="MZR30531.1"/>
    <property type="molecule type" value="Genomic_DNA"/>
</dbReference>
<dbReference type="Gene3D" id="1.10.10.10">
    <property type="entry name" value="Winged helix-like DNA-binding domain superfamily/Winged helix DNA-binding domain"/>
    <property type="match status" value="1"/>
</dbReference>
<protein>
    <submittedName>
        <fullName evidence="1">DUF3253 domain-containing protein</fullName>
    </submittedName>
</protein>
<dbReference type="InterPro" id="IPR036388">
    <property type="entry name" value="WH-like_DNA-bd_sf"/>
</dbReference>
<evidence type="ECO:0000313" key="2">
    <source>
        <dbReference type="Proteomes" id="UP000476030"/>
    </source>
</evidence>
<dbReference type="InterPro" id="IPR036390">
    <property type="entry name" value="WH_DNA-bd_sf"/>
</dbReference>
<dbReference type="RefSeq" id="WP_161315107.1">
    <property type="nucleotide sequence ID" value="NZ_WTUW01000002.1"/>
</dbReference>
<dbReference type="InterPro" id="IPR021660">
    <property type="entry name" value="DUF3253"/>
</dbReference>
<keyword evidence="2" id="KW-1185">Reference proteome</keyword>